<evidence type="ECO:0000313" key="4">
    <source>
        <dbReference type="Proteomes" id="UP001056455"/>
    </source>
</evidence>
<feature type="region of interest" description="Disordered" evidence="1">
    <location>
        <begin position="1"/>
        <end position="30"/>
    </location>
</feature>
<sequence length="172" mass="19070">MTDPPDDRQQHDSPEPERPQAKGRHETDQERYDRNWVELLQEIRVTQMGTQIMTGFLLAAAFQDRMADLTTFQRTVYLVLVVLGVTTTALGLAPVSLHRTLFRRRMKRETVELGHQILRVVIAGVVLMLAGTAVLIFDIVLGTVPAIIVGAVVLLGATVFVILAHLLVHAGD</sequence>
<dbReference type="InterPro" id="IPR046291">
    <property type="entry name" value="DUF6328"/>
</dbReference>
<dbReference type="RefSeq" id="WP_252595351.1">
    <property type="nucleotide sequence ID" value="NZ_CP099489.1"/>
</dbReference>
<gene>
    <name evidence="3" type="ORF">NF556_09270</name>
</gene>
<dbReference type="EMBL" id="CP099489">
    <property type="protein sequence ID" value="USQ81815.1"/>
    <property type="molecule type" value="Genomic_DNA"/>
</dbReference>
<feature type="transmembrane region" description="Helical" evidence="2">
    <location>
        <begin position="117"/>
        <end position="141"/>
    </location>
</feature>
<evidence type="ECO:0000256" key="2">
    <source>
        <dbReference type="SAM" id="Phobius"/>
    </source>
</evidence>
<keyword evidence="4" id="KW-1185">Reference proteome</keyword>
<feature type="transmembrane region" description="Helical" evidence="2">
    <location>
        <begin position="76"/>
        <end position="97"/>
    </location>
</feature>
<protein>
    <submittedName>
        <fullName evidence="3">DUF6328 family protein</fullName>
    </submittedName>
</protein>
<organism evidence="3 4">
    <name type="scientific">Ornithinimicrobium faecis</name>
    <dbReference type="NCBI Taxonomy" id="2934158"/>
    <lineage>
        <taxon>Bacteria</taxon>
        <taxon>Bacillati</taxon>
        <taxon>Actinomycetota</taxon>
        <taxon>Actinomycetes</taxon>
        <taxon>Micrococcales</taxon>
        <taxon>Ornithinimicrobiaceae</taxon>
        <taxon>Ornithinimicrobium</taxon>
    </lineage>
</organism>
<accession>A0ABY4YZV2</accession>
<evidence type="ECO:0000256" key="1">
    <source>
        <dbReference type="SAM" id="MobiDB-lite"/>
    </source>
</evidence>
<proteinExistence type="predicted"/>
<dbReference type="Pfam" id="PF19853">
    <property type="entry name" value="DUF6328"/>
    <property type="match status" value="1"/>
</dbReference>
<dbReference type="Proteomes" id="UP001056455">
    <property type="component" value="Chromosome"/>
</dbReference>
<reference evidence="3" key="1">
    <citation type="submission" date="2022-06" db="EMBL/GenBank/DDBJ databases">
        <title>Ornithinimicrobium HY1793.</title>
        <authorList>
            <person name="Huang Y."/>
        </authorList>
    </citation>
    <scope>NUCLEOTIDE SEQUENCE</scope>
    <source>
        <strain evidence="3">HY1793</strain>
    </source>
</reference>
<keyword evidence="2" id="KW-0472">Membrane</keyword>
<feature type="transmembrane region" description="Helical" evidence="2">
    <location>
        <begin position="147"/>
        <end position="168"/>
    </location>
</feature>
<name>A0ABY4YZV2_9MICO</name>
<keyword evidence="2" id="KW-0812">Transmembrane</keyword>
<evidence type="ECO:0000313" key="3">
    <source>
        <dbReference type="EMBL" id="USQ81815.1"/>
    </source>
</evidence>
<keyword evidence="2" id="KW-1133">Transmembrane helix</keyword>